<feature type="compositionally biased region" description="Pro residues" evidence="1">
    <location>
        <begin position="68"/>
        <end position="82"/>
    </location>
</feature>
<accession>A0A9J6DKE6</accession>
<proteinExistence type="predicted"/>
<feature type="compositionally biased region" description="Low complexity" evidence="1">
    <location>
        <begin position="43"/>
        <end position="56"/>
    </location>
</feature>
<reference evidence="2" key="2">
    <citation type="submission" date="2021-09" db="EMBL/GenBank/DDBJ databases">
        <authorList>
            <person name="Jia N."/>
            <person name="Wang J."/>
            <person name="Shi W."/>
            <person name="Du L."/>
            <person name="Sun Y."/>
            <person name="Zhan W."/>
            <person name="Jiang J."/>
            <person name="Wang Q."/>
            <person name="Zhang B."/>
            <person name="Ji P."/>
            <person name="Sakyi L.B."/>
            <person name="Cui X."/>
            <person name="Yuan T."/>
            <person name="Jiang B."/>
            <person name="Yang W."/>
            <person name="Lam T.T.-Y."/>
            <person name="Chang Q."/>
            <person name="Ding S."/>
            <person name="Wang X."/>
            <person name="Zhu J."/>
            <person name="Ruan X."/>
            <person name="Zhao L."/>
            <person name="Wei J."/>
            <person name="Que T."/>
            <person name="Du C."/>
            <person name="Cheng J."/>
            <person name="Dai P."/>
            <person name="Han X."/>
            <person name="Huang E."/>
            <person name="Gao Y."/>
            <person name="Liu J."/>
            <person name="Shao H."/>
            <person name="Ye R."/>
            <person name="Li L."/>
            <person name="Wei W."/>
            <person name="Wang X."/>
            <person name="Wang C."/>
            <person name="Huo Q."/>
            <person name="Li W."/>
            <person name="Guo W."/>
            <person name="Chen H."/>
            <person name="Chen S."/>
            <person name="Zhou L."/>
            <person name="Zhou L."/>
            <person name="Ni X."/>
            <person name="Tian J."/>
            <person name="Zhou Y."/>
            <person name="Sheng Y."/>
            <person name="Liu T."/>
            <person name="Pan Y."/>
            <person name="Xia L."/>
            <person name="Li J."/>
            <person name="Zhao F."/>
            <person name="Cao W."/>
        </authorList>
    </citation>
    <scope>NUCLEOTIDE SEQUENCE</scope>
    <source>
        <strain evidence="2">Rmic-2018</strain>
        <tissue evidence="2">Larvae</tissue>
    </source>
</reference>
<evidence type="ECO:0000313" key="3">
    <source>
        <dbReference type="Proteomes" id="UP000821866"/>
    </source>
</evidence>
<evidence type="ECO:0000256" key="1">
    <source>
        <dbReference type="SAM" id="MobiDB-lite"/>
    </source>
</evidence>
<name>A0A9J6DKE6_RHIMP</name>
<keyword evidence="3" id="KW-1185">Reference proteome</keyword>
<comment type="caution">
    <text evidence="2">The sequence shown here is derived from an EMBL/GenBank/DDBJ whole genome shotgun (WGS) entry which is preliminary data.</text>
</comment>
<dbReference type="Proteomes" id="UP000821866">
    <property type="component" value="Chromosome 6"/>
</dbReference>
<dbReference type="EMBL" id="JABSTU010000008">
    <property type="protein sequence ID" value="KAH8022599.1"/>
    <property type="molecule type" value="Genomic_DNA"/>
</dbReference>
<evidence type="ECO:0000313" key="2">
    <source>
        <dbReference type="EMBL" id="KAH8022599.1"/>
    </source>
</evidence>
<sequence>MAGLSNGAAEAGPPPPTAFVGTFAAPLTGQGEPYHQHHHHHAPPQSAAPPQSQHQQLVPMYLVATSPPALPPHQQPPPPARSPLPWQRGTEGDPPMEHRCPRQSKWERMLENMHFEKRSALFAFRAVFTSGTRGKNGCAQQPVVSVTCLPLRYLRPQTPPTSSAQAQQQPLVGYALCSAGPPVGPPQHPLPPMVTAFQSLVPCVATRPAVASNAAGASRASLVGPASFAVGLPACGMAKSGAPYLGMGVPTHPGATTPYGDGSPGERVASSADASSMGNNCLPIFFM</sequence>
<dbReference type="AlphaFoldDB" id="A0A9J6DKE6"/>
<dbReference type="VEuPathDB" id="VectorBase:LOC119172307"/>
<feature type="region of interest" description="Disordered" evidence="1">
    <location>
        <begin position="1"/>
        <end position="100"/>
    </location>
</feature>
<protein>
    <submittedName>
        <fullName evidence="2">Uncharacterized protein</fullName>
    </submittedName>
</protein>
<reference evidence="2" key="1">
    <citation type="journal article" date="2020" name="Cell">
        <title>Large-Scale Comparative Analyses of Tick Genomes Elucidate Their Genetic Diversity and Vector Capacities.</title>
        <authorList>
            <consortium name="Tick Genome and Microbiome Consortium (TIGMIC)"/>
            <person name="Jia N."/>
            <person name="Wang J."/>
            <person name="Shi W."/>
            <person name="Du L."/>
            <person name="Sun Y."/>
            <person name="Zhan W."/>
            <person name="Jiang J.F."/>
            <person name="Wang Q."/>
            <person name="Zhang B."/>
            <person name="Ji P."/>
            <person name="Bell-Sakyi L."/>
            <person name="Cui X.M."/>
            <person name="Yuan T.T."/>
            <person name="Jiang B.G."/>
            <person name="Yang W.F."/>
            <person name="Lam T.T."/>
            <person name="Chang Q.C."/>
            <person name="Ding S.J."/>
            <person name="Wang X.J."/>
            <person name="Zhu J.G."/>
            <person name="Ruan X.D."/>
            <person name="Zhao L."/>
            <person name="Wei J.T."/>
            <person name="Ye R.Z."/>
            <person name="Que T.C."/>
            <person name="Du C.H."/>
            <person name="Zhou Y.H."/>
            <person name="Cheng J.X."/>
            <person name="Dai P.F."/>
            <person name="Guo W.B."/>
            <person name="Han X.H."/>
            <person name="Huang E.J."/>
            <person name="Li L.F."/>
            <person name="Wei W."/>
            <person name="Gao Y.C."/>
            <person name="Liu J.Z."/>
            <person name="Shao H.Z."/>
            <person name="Wang X."/>
            <person name="Wang C.C."/>
            <person name="Yang T.C."/>
            <person name="Huo Q.B."/>
            <person name="Li W."/>
            <person name="Chen H.Y."/>
            <person name="Chen S.E."/>
            <person name="Zhou L.G."/>
            <person name="Ni X.B."/>
            <person name="Tian J.H."/>
            <person name="Sheng Y."/>
            <person name="Liu T."/>
            <person name="Pan Y.S."/>
            <person name="Xia L.Y."/>
            <person name="Li J."/>
            <person name="Zhao F."/>
            <person name="Cao W.C."/>
        </authorList>
    </citation>
    <scope>NUCLEOTIDE SEQUENCE</scope>
    <source>
        <strain evidence="2">Rmic-2018</strain>
    </source>
</reference>
<organism evidence="2 3">
    <name type="scientific">Rhipicephalus microplus</name>
    <name type="common">Cattle tick</name>
    <name type="synonym">Boophilus microplus</name>
    <dbReference type="NCBI Taxonomy" id="6941"/>
    <lineage>
        <taxon>Eukaryota</taxon>
        <taxon>Metazoa</taxon>
        <taxon>Ecdysozoa</taxon>
        <taxon>Arthropoda</taxon>
        <taxon>Chelicerata</taxon>
        <taxon>Arachnida</taxon>
        <taxon>Acari</taxon>
        <taxon>Parasitiformes</taxon>
        <taxon>Ixodida</taxon>
        <taxon>Ixodoidea</taxon>
        <taxon>Ixodidae</taxon>
        <taxon>Rhipicephalinae</taxon>
        <taxon>Rhipicephalus</taxon>
        <taxon>Boophilus</taxon>
    </lineage>
</organism>
<gene>
    <name evidence="2" type="ORF">HPB51_000899</name>
</gene>